<dbReference type="EMBL" id="FOUF01000011">
    <property type="protein sequence ID" value="SFM26551.1"/>
    <property type="molecule type" value="Genomic_DNA"/>
</dbReference>
<sequence>MPGLIVHPGQIWLVVEPVDMRRGIDGLSMIVQQALARSPCAGSAFVFGNRAGNRIKVLLWDGTGVWLCQRRLHEGRFVWPKSDERCFTLTQTQWEWLIAGVNWQRLSYASNATTCHYFCCSDLMNSGARGNSSSIRLLGQVGSLMSVSLSHADGSSPLS</sequence>
<dbReference type="NCBIfam" id="NF033819">
    <property type="entry name" value="IS66_TnpB"/>
    <property type="match status" value="1"/>
</dbReference>
<protein>
    <submittedName>
        <fullName evidence="1">Transposase</fullName>
    </submittedName>
</protein>
<dbReference type="InterPro" id="IPR008878">
    <property type="entry name" value="Transposase_IS66_Orf2"/>
</dbReference>
<dbReference type="Proteomes" id="UP000199561">
    <property type="component" value="Unassembled WGS sequence"/>
</dbReference>
<gene>
    <name evidence="1" type="ORF">SAMN05421880_1113</name>
</gene>
<dbReference type="Pfam" id="PF05717">
    <property type="entry name" value="TnpB_IS66"/>
    <property type="match status" value="1"/>
</dbReference>
<proteinExistence type="predicted"/>
<dbReference type="PANTHER" id="PTHR36455:SF1">
    <property type="entry name" value="BLR8292 PROTEIN"/>
    <property type="match status" value="1"/>
</dbReference>
<reference evidence="1 2" key="1">
    <citation type="submission" date="2016-10" db="EMBL/GenBank/DDBJ databases">
        <authorList>
            <person name="de Groot N.N."/>
        </authorList>
    </citation>
    <scope>NUCLEOTIDE SEQUENCE [LARGE SCALE GENOMIC DNA]</scope>
    <source>
        <strain evidence="1 2">Nm146</strain>
    </source>
</reference>
<organism evidence="1 2">
    <name type="scientific">Nitrosomonas nitrosa</name>
    <dbReference type="NCBI Taxonomy" id="52442"/>
    <lineage>
        <taxon>Bacteria</taxon>
        <taxon>Pseudomonadati</taxon>
        <taxon>Pseudomonadota</taxon>
        <taxon>Betaproteobacteria</taxon>
        <taxon>Nitrosomonadales</taxon>
        <taxon>Nitrosomonadaceae</taxon>
        <taxon>Nitrosomonas</taxon>
    </lineage>
</organism>
<evidence type="ECO:0000313" key="1">
    <source>
        <dbReference type="EMBL" id="SFM26551.1"/>
    </source>
</evidence>
<evidence type="ECO:0000313" key="2">
    <source>
        <dbReference type="Proteomes" id="UP000199561"/>
    </source>
</evidence>
<dbReference type="AlphaFoldDB" id="A0A1I4PFL2"/>
<dbReference type="PANTHER" id="PTHR36455">
    <property type="match status" value="1"/>
</dbReference>
<dbReference type="STRING" id="52442.SAMN05421880_1113"/>
<keyword evidence="2" id="KW-1185">Reference proteome</keyword>
<name>A0A1I4PFL2_9PROT</name>
<accession>A0A1I4PFL2</accession>